<comment type="similarity">
    <text evidence="6">Belongs to the NhaA Na(+)/H(+) (TC 2.A.33) antiporter family.</text>
</comment>
<dbReference type="InterPro" id="IPR004670">
    <property type="entry name" value="NhaA"/>
</dbReference>
<dbReference type="GO" id="GO:0006885">
    <property type="term" value="P:regulation of pH"/>
    <property type="evidence" value="ECO:0007669"/>
    <property type="project" value="UniProtKB-UniRule"/>
</dbReference>
<keyword evidence="5 6" id="KW-0472">Membrane</keyword>
<dbReference type="NCBIfam" id="TIGR00773">
    <property type="entry name" value="NhaA"/>
    <property type="match status" value="1"/>
</dbReference>
<dbReference type="RefSeq" id="WP_073356741.1">
    <property type="nucleotide sequence ID" value="NZ_FQUZ01000029.1"/>
</dbReference>
<dbReference type="Proteomes" id="UP000184327">
    <property type="component" value="Unassembled WGS sequence"/>
</dbReference>
<dbReference type="OrthoDB" id="9808135at2"/>
<dbReference type="GO" id="GO:0015385">
    <property type="term" value="F:sodium:proton antiporter activity"/>
    <property type="evidence" value="ECO:0007669"/>
    <property type="project" value="UniProtKB-UniRule"/>
</dbReference>
<evidence type="ECO:0000256" key="2">
    <source>
        <dbReference type="ARBA" id="ARBA00022475"/>
    </source>
</evidence>
<feature type="transmembrane region" description="Helical" evidence="6">
    <location>
        <begin position="384"/>
        <end position="409"/>
    </location>
</feature>
<keyword evidence="2 6" id="KW-1003">Cell membrane</keyword>
<protein>
    <recommendedName>
        <fullName evidence="6">Na(+)/H(+) antiporter NhaA</fullName>
    </recommendedName>
    <alternativeName>
        <fullName evidence="6">Sodium/proton antiporter NhaA</fullName>
    </alternativeName>
</protein>
<dbReference type="HAMAP" id="MF_01844">
    <property type="entry name" value="NhaA"/>
    <property type="match status" value="1"/>
</dbReference>
<feature type="transmembrane region" description="Helical" evidence="6">
    <location>
        <begin position="229"/>
        <end position="256"/>
    </location>
</feature>
<dbReference type="AlphaFoldDB" id="A0A1M5CQY5"/>
<keyword evidence="6" id="KW-0406">Ion transport</keyword>
<feature type="transmembrane region" description="Helical" evidence="6">
    <location>
        <begin position="199"/>
        <end position="217"/>
    </location>
</feature>
<dbReference type="PANTHER" id="PTHR30341">
    <property type="entry name" value="SODIUM ION/PROTON ANTIPORTER NHAA-RELATED"/>
    <property type="match status" value="1"/>
</dbReference>
<keyword evidence="4 6" id="KW-1133">Transmembrane helix</keyword>
<feature type="transmembrane region" description="Helical" evidence="6">
    <location>
        <begin position="143"/>
        <end position="165"/>
    </location>
</feature>
<dbReference type="GO" id="GO:0005886">
    <property type="term" value="C:plasma membrane"/>
    <property type="evidence" value="ECO:0007669"/>
    <property type="project" value="UniProtKB-SubCell"/>
</dbReference>
<accession>A0A1M5CQY5</accession>
<keyword evidence="8" id="KW-1185">Reference proteome</keyword>
<comment type="function">
    <text evidence="6">Na(+)/H(+) antiporter that extrudes sodium in exchange for external protons.</text>
</comment>
<feature type="transmembrane region" description="Helical" evidence="6">
    <location>
        <begin position="421"/>
        <end position="442"/>
    </location>
</feature>
<dbReference type="EMBL" id="FQUZ01000029">
    <property type="protein sequence ID" value="SHF57164.1"/>
    <property type="molecule type" value="Genomic_DNA"/>
</dbReference>
<evidence type="ECO:0000256" key="6">
    <source>
        <dbReference type="HAMAP-Rule" id="MF_01844"/>
    </source>
</evidence>
<sequence length="451" mass="47821">MTHPQTGYSPIPRAHAHTRRLLDALRRLSHVEAVGGGLLLWAAAVALIWANSPWASHYQALWHLPVGFTLGPWQAAPSLHFWINDGLMTLFFLVVGMEIRREMHDGALRQMRQAALPVLAAVGGVLAPALIYTLLNLPDATRLAGWAVPTATDIAFAIGLLALLGKSIPPHLRVFLLTLAIIDDLIAVLIIALFYSGGLAWEGFAVVGAGLLLTLGLQRTGFGSAWAYVLPGAIVWVGMLLTGAHPTLAGVLLGLLTPVRALPTRQPPALWLAQTSAAIQNLAAQAETLSQPLRDMRLAQRELLPPAVRVPQSLHPWVVFGIMPLFALANAGVGLGNLDLSQTDTLRITLGVLIALVLGKPLGVLLTCGLLVRLGWCRLPPGVSWAGIGLIGLLAGVGFTMSIFIAMLAFADPGYQNAAKLGVLLGSLASALLGLAWGLWYVRGLRSRAAG</sequence>
<dbReference type="InterPro" id="IPR023171">
    <property type="entry name" value="Na/H_antiporter_dom_sf"/>
</dbReference>
<proteinExistence type="inferred from homology"/>
<feature type="transmembrane region" description="Helical" evidence="6">
    <location>
        <begin position="28"/>
        <end position="50"/>
    </location>
</feature>
<evidence type="ECO:0000256" key="5">
    <source>
        <dbReference type="ARBA" id="ARBA00023136"/>
    </source>
</evidence>
<dbReference type="PANTHER" id="PTHR30341:SF0">
    <property type="entry name" value="NA(+)_H(+) ANTIPORTER NHAA"/>
    <property type="match status" value="1"/>
</dbReference>
<organism evidence="7 8">
    <name type="scientific">Lampropedia hyalina DSM 16112</name>
    <dbReference type="NCBI Taxonomy" id="1122156"/>
    <lineage>
        <taxon>Bacteria</taxon>
        <taxon>Pseudomonadati</taxon>
        <taxon>Pseudomonadota</taxon>
        <taxon>Betaproteobacteria</taxon>
        <taxon>Burkholderiales</taxon>
        <taxon>Comamonadaceae</taxon>
        <taxon>Lampropedia</taxon>
    </lineage>
</organism>
<evidence type="ECO:0000313" key="8">
    <source>
        <dbReference type="Proteomes" id="UP000184327"/>
    </source>
</evidence>
<feature type="transmembrane region" description="Helical" evidence="6">
    <location>
        <begin position="118"/>
        <end position="137"/>
    </location>
</feature>
<keyword evidence="3 6" id="KW-0812">Transmembrane</keyword>
<keyword evidence="6" id="KW-0739">Sodium transport</keyword>
<keyword evidence="6" id="KW-0915">Sodium</keyword>
<feature type="transmembrane region" description="Helical" evidence="6">
    <location>
        <begin position="314"/>
        <end position="336"/>
    </location>
</feature>
<keyword evidence="6" id="KW-0813">Transport</keyword>
<evidence type="ECO:0000256" key="1">
    <source>
        <dbReference type="ARBA" id="ARBA00004429"/>
    </source>
</evidence>
<comment type="catalytic activity">
    <reaction evidence="6">
        <text>Na(+)(in) + 2 H(+)(out) = Na(+)(out) + 2 H(+)(in)</text>
        <dbReference type="Rhea" id="RHEA:29251"/>
        <dbReference type="ChEBI" id="CHEBI:15378"/>
        <dbReference type="ChEBI" id="CHEBI:29101"/>
    </reaction>
</comment>
<dbReference type="Gene3D" id="1.20.1530.10">
    <property type="entry name" value="Na+/H+ antiporter like domain"/>
    <property type="match status" value="1"/>
</dbReference>
<keyword evidence="6" id="KW-0050">Antiport</keyword>
<evidence type="ECO:0000256" key="4">
    <source>
        <dbReference type="ARBA" id="ARBA00022989"/>
    </source>
</evidence>
<dbReference type="STRING" id="1122156.SAMN02745117_02209"/>
<name>A0A1M5CQY5_9BURK</name>
<gene>
    <name evidence="6" type="primary">nhaA</name>
    <name evidence="7" type="ORF">SAMN02745117_02209</name>
</gene>
<reference evidence="7 8" key="1">
    <citation type="submission" date="2016-11" db="EMBL/GenBank/DDBJ databases">
        <authorList>
            <person name="Jaros S."/>
            <person name="Januszkiewicz K."/>
            <person name="Wedrychowicz H."/>
        </authorList>
    </citation>
    <scope>NUCLEOTIDE SEQUENCE [LARGE SCALE GENOMIC DNA]</scope>
    <source>
        <strain evidence="7 8">DSM 16112</strain>
    </source>
</reference>
<comment type="subcellular location">
    <subcellularLocation>
        <location evidence="1">Cell inner membrane</location>
        <topology evidence="1">Multi-pass membrane protein</topology>
    </subcellularLocation>
    <subcellularLocation>
        <location evidence="6">Cell membrane</location>
        <topology evidence="6">Multi-pass membrane protein</topology>
    </subcellularLocation>
</comment>
<feature type="transmembrane region" description="Helical" evidence="6">
    <location>
        <begin position="348"/>
        <end position="372"/>
    </location>
</feature>
<evidence type="ECO:0000256" key="3">
    <source>
        <dbReference type="ARBA" id="ARBA00022692"/>
    </source>
</evidence>
<dbReference type="Pfam" id="PF06965">
    <property type="entry name" value="Na_H_antiport_1"/>
    <property type="match status" value="1"/>
</dbReference>
<feature type="transmembrane region" description="Helical" evidence="6">
    <location>
        <begin position="79"/>
        <end position="97"/>
    </location>
</feature>
<feature type="transmembrane region" description="Helical" evidence="6">
    <location>
        <begin position="172"/>
        <end position="193"/>
    </location>
</feature>
<evidence type="ECO:0000313" key="7">
    <source>
        <dbReference type="EMBL" id="SHF57164.1"/>
    </source>
</evidence>